<dbReference type="EMBL" id="LR796890">
    <property type="protein sequence ID" value="CAB4173320.1"/>
    <property type="molecule type" value="Genomic_DNA"/>
</dbReference>
<evidence type="ECO:0000256" key="2">
    <source>
        <dbReference type="ARBA" id="ARBA00022741"/>
    </source>
</evidence>
<evidence type="ECO:0000313" key="6">
    <source>
        <dbReference type="EMBL" id="CAB4173320.1"/>
    </source>
</evidence>
<organism evidence="6">
    <name type="scientific">uncultured Caudovirales phage</name>
    <dbReference type="NCBI Taxonomy" id="2100421"/>
    <lineage>
        <taxon>Viruses</taxon>
        <taxon>Duplodnaviria</taxon>
        <taxon>Heunggongvirae</taxon>
        <taxon>Uroviricota</taxon>
        <taxon>Caudoviricetes</taxon>
        <taxon>Peduoviridae</taxon>
        <taxon>Maltschvirus</taxon>
        <taxon>Maltschvirus maltsch</taxon>
    </lineage>
</organism>
<evidence type="ECO:0000259" key="5">
    <source>
        <dbReference type="Pfam" id="PF17289"/>
    </source>
</evidence>
<proteinExistence type="predicted"/>
<evidence type="ECO:0000256" key="4">
    <source>
        <dbReference type="ARBA" id="ARBA00023219"/>
    </source>
</evidence>
<dbReference type="Pfam" id="PF03237">
    <property type="entry name" value="Terminase_6N"/>
    <property type="match status" value="1"/>
</dbReference>
<keyword evidence="4" id="KW-0231">Viral genome packaging</keyword>
<dbReference type="NCBIfam" id="TIGR01630">
    <property type="entry name" value="psiM2_ORF9"/>
    <property type="match status" value="1"/>
</dbReference>
<sequence length="424" mass="47522">MTKYIPQAPEPPQAAFLLLDCQEALYGGAAGGGKSSALLMAALQYVDVPGYNALILRRSYKDLALPEAIMYRARAWLAGSDAHWDGVNYRFTFPSGATLSFGYLEHDGDELRYQGAEFQFIGIDELTQFPHEYQYLYLFSRLRRLSTSQVPLRVRAATNPGGPGHEWVRRRFIDKPEGLESDRLFVPASVNDNPHLDRESYINSLMILDPVQRARLLNGDWVATETGQKFRKEWFDGKLTDTRPEDVIQWIRFWDLAATEAAKGKDPDYTVGALVGRRKDGSVVIGDIVRFRATPGKVEEKVREVAERDGKAVAVRMEQEPGASGVAVADRYRRQVLFGFDFKAIRSTGSKEVRANPFAAMAEAGDVWIVRGPWNASFFDELEAFPLPGFHDDQVDAASGALSALAVRSNRPVRLVRSPWSTRR</sequence>
<dbReference type="InterPro" id="IPR006517">
    <property type="entry name" value="Phage_terminase_lsu-like_C"/>
</dbReference>
<dbReference type="Pfam" id="PF17289">
    <property type="entry name" value="Terminase_6C"/>
    <property type="match status" value="1"/>
</dbReference>
<dbReference type="InterPro" id="IPR027417">
    <property type="entry name" value="P-loop_NTPase"/>
</dbReference>
<dbReference type="Gene3D" id="3.40.50.300">
    <property type="entry name" value="P-loop containing nucleotide triphosphate hydrolases"/>
    <property type="match status" value="1"/>
</dbReference>
<keyword evidence="3" id="KW-0067">ATP-binding</keyword>
<dbReference type="InterPro" id="IPR035421">
    <property type="entry name" value="Terminase_6C"/>
</dbReference>
<accession>A0A6J5PN63</accession>
<evidence type="ECO:0000313" key="8">
    <source>
        <dbReference type="EMBL" id="CAB4216131.1"/>
    </source>
</evidence>
<name>A0A6J5PN63_9CAUD</name>
<gene>
    <name evidence="7" type="ORF">UFOVP1381_24</name>
    <name evidence="8" type="ORF">UFOVP1476_50</name>
    <name evidence="6" type="ORF">UFOVP944_49</name>
</gene>
<feature type="domain" description="Terminase large subunit gp17-like C-terminal" evidence="5">
    <location>
        <begin position="254"/>
        <end position="404"/>
    </location>
</feature>
<dbReference type="EMBL" id="LR797437">
    <property type="protein sequence ID" value="CAB4216131.1"/>
    <property type="molecule type" value="Genomic_DNA"/>
</dbReference>
<keyword evidence="1" id="KW-1188">Viral release from host cell</keyword>
<dbReference type="GO" id="GO:0005524">
    <property type="term" value="F:ATP binding"/>
    <property type="evidence" value="ECO:0007669"/>
    <property type="project" value="UniProtKB-KW"/>
</dbReference>
<reference evidence="6" key="1">
    <citation type="submission" date="2020-05" db="EMBL/GenBank/DDBJ databases">
        <authorList>
            <person name="Chiriac C."/>
            <person name="Salcher M."/>
            <person name="Ghai R."/>
            <person name="Kavagutti S V."/>
        </authorList>
    </citation>
    <scope>NUCLEOTIDE SEQUENCE</scope>
</reference>
<evidence type="ECO:0000313" key="7">
    <source>
        <dbReference type="EMBL" id="CAB4203292.1"/>
    </source>
</evidence>
<evidence type="ECO:0000256" key="1">
    <source>
        <dbReference type="ARBA" id="ARBA00022612"/>
    </source>
</evidence>
<dbReference type="EMBL" id="LR797328">
    <property type="protein sequence ID" value="CAB4203292.1"/>
    <property type="molecule type" value="Genomic_DNA"/>
</dbReference>
<keyword evidence="2" id="KW-0547">Nucleotide-binding</keyword>
<evidence type="ECO:0000256" key="3">
    <source>
        <dbReference type="ARBA" id="ARBA00022840"/>
    </source>
</evidence>
<protein>
    <submittedName>
        <fullName evidence="6">Archaeophage PsiM2, terminase large subunit</fullName>
    </submittedName>
</protein>